<dbReference type="SUPFAM" id="SSF54285">
    <property type="entry name" value="MoaD/ThiS"/>
    <property type="match status" value="1"/>
</dbReference>
<evidence type="ECO:0000313" key="1">
    <source>
        <dbReference type="EMBL" id="NEW45018.1"/>
    </source>
</evidence>
<dbReference type="EMBL" id="JAAGUZ010000025">
    <property type="protein sequence ID" value="NEW45018.1"/>
    <property type="molecule type" value="Genomic_DNA"/>
</dbReference>
<dbReference type="InterPro" id="IPR003749">
    <property type="entry name" value="ThiS/MoaD-like"/>
</dbReference>
<gene>
    <name evidence="1" type="ORF">GV789_11190</name>
    <name evidence="2" type="ORF">GV794_05605</name>
</gene>
<reference evidence="3 4" key="1">
    <citation type="submission" date="2020-01" db="EMBL/GenBank/DDBJ databases">
        <title>Genetics and antimicrobial susceptibilities of Nocardia species isolated from the soil; a comparison with species isolated from humans.</title>
        <authorList>
            <person name="Carrasco G."/>
            <person name="Monzon S."/>
            <person name="Sansegundo M."/>
            <person name="Garcia E."/>
            <person name="Garrido N."/>
            <person name="Medina M.J."/>
            <person name="Villalon P."/>
            <person name="Ramirez-Arocha A.C."/>
            <person name="Jimenez P."/>
            <person name="Cuesta I."/>
            <person name="Valdezate S."/>
        </authorList>
    </citation>
    <scope>NUCLEOTIDE SEQUENCE [LARGE SCALE GENOMIC DNA]</scope>
    <source>
        <strain evidence="1 3">CNM20110639</strain>
        <strain evidence="2 4">CNM20110649</strain>
    </source>
</reference>
<dbReference type="Gene3D" id="3.10.20.30">
    <property type="match status" value="1"/>
</dbReference>
<dbReference type="AlphaFoldDB" id="A0A6P1D4P8"/>
<protein>
    <submittedName>
        <fullName evidence="1">MoaD/ThiS family protein</fullName>
    </submittedName>
</protein>
<evidence type="ECO:0000313" key="2">
    <source>
        <dbReference type="EMBL" id="NEW55137.1"/>
    </source>
</evidence>
<dbReference type="InterPro" id="IPR012675">
    <property type="entry name" value="Beta-grasp_dom_sf"/>
</dbReference>
<evidence type="ECO:0000313" key="3">
    <source>
        <dbReference type="Proteomes" id="UP000468928"/>
    </source>
</evidence>
<organism evidence="1 3">
    <name type="scientific">Nocardia cyriacigeorgica</name>
    <dbReference type="NCBI Taxonomy" id="135487"/>
    <lineage>
        <taxon>Bacteria</taxon>
        <taxon>Bacillati</taxon>
        <taxon>Actinomycetota</taxon>
        <taxon>Actinomycetes</taxon>
        <taxon>Mycobacteriales</taxon>
        <taxon>Nocardiaceae</taxon>
        <taxon>Nocardia</taxon>
    </lineage>
</organism>
<dbReference type="RefSeq" id="WP_163822030.1">
    <property type="nucleotide sequence ID" value="NZ_JAAGUX010000006.1"/>
</dbReference>
<dbReference type="EMBL" id="JAAGUX010000006">
    <property type="protein sequence ID" value="NEW55137.1"/>
    <property type="molecule type" value="Genomic_DNA"/>
</dbReference>
<dbReference type="Pfam" id="PF02597">
    <property type="entry name" value="ThiS"/>
    <property type="match status" value="1"/>
</dbReference>
<dbReference type="PANTHER" id="PTHR38031">
    <property type="entry name" value="SULFUR CARRIER PROTEIN SLR0821-RELATED"/>
    <property type="match status" value="1"/>
</dbReference>
<dbReference type="InterPro" id="IPR052045">
    <property type="entry name" value="Sulfur_Carrier/Prot_Modifier"/>
</dbReference>
<dbReference type="InterPro" id="IPR016155">
    <property type="entry name" value="Mopterin_synth/thiamin_S_b"/>
</dbReference>
<dbReference type="Proteomes" id="UP000468928">
    <property type="component" value="Unassembled WGS sequence"/>
</dbReference>
<name>A0A6P1D4P8_9NOCA</name>
<sequence>MARVHLPSMLRPYVDGEKELDVDATTLRTVLDALRDRSPALERRLRDETGRLRRYVNFYIGDEECRTLDGLDTPVDAGTEVMIIPAVAGG</sequence>
<accession>A0A6P1D4P8</accession>
<keyword evidence="4" id="KW-1185">Reference proteome</keyword>
<evidence type="ECO:0000313" key="4">
    <source>
        <dbReference type="Proteomes" id="UP000470876"/>
    </source>
</evidence>
<proteinExistence type="predicted"/>
<dbReference type="PANTHER" id="PTHR38031:SF1">
    <property type="entry name" value="SULFUR CARRIER PROTEIN CYSO"/>
    <property type="match status" value="1"/>
</dbReference>
<comment type="caution">
    <text evidence="1">The sequence shown here is derived from an EMBL/GenBank/DDBJ whole genome shotgun (WGS) entry which is preliminary data.</text>
</comment>
<dbReference type="Proteomes" id="UP000470876">
    <property type="component" value="Unassembled WGS sequence"/>
</dbReference>